<organism evidence="2 3">
    <name type="scientific">Dioscorea zingiberensis</name>
    <dbReference type="NCBI Taxonomy" id="325984"/>
    <lineage>
        <taxon>Eukaryota</taxon>
        <taxon>Viridiplantae</taxon>
        <taxon>Streptophyta</taxon>
        <taxon>Embryophyta</taxon>
        <taxon>Tracheophyta</taxon>
        <taxon>Spermatophyta</taxon>
        <taxon>Magnoliopsida</taxon>
        <taxon>Liliopsida</taxon>
        <taxon>Dioscoreales</taxon>
        <taxon>Dioscoreaceae</taxon>
        <taxon>Dioscorea</taxon>
    </lineage>
</organism>
<evidence type="ECO:0000256" key="1">
    <source>
        <dbReference type="SAM" id="MobiDB-lite"/>
    </source>
</evidence>
<reference evidence="2" key="2">
    <citation type="journal article" date="2022" name="Hortic Res">
        <title>The genome of Dioscorea zingiberensis sheds light on the biosynthesis, origin and evolution of the medicinally important diosgenin saponins.</title>
        <authorList>
            <person name="Li Y."/>
            <person name="Tan C."/>
            <person name="Li Z."/>
            <person name="Guo J."/>
            <person name="Li S."/>
            <person name="Chen X."/>
            <person name="Wang C."/>
            <person name="Dai X."/>
            <person name="Yang H."/>
            <person name="Song W."/>
            <person name="Hou L."/>
            <person name="Xu J."/>
            <person name="Tong Z."/>
            <person name="Xu A."/>
            <person name="Yuan X."/>
            <person name="Wang W."/>
            <person name="Yang Q."/>
            <person name="Chen L."/>
            <person name="Sun Z."/>
            <person name="Wang K."/>
            <person name="Pan B."/>
            <person name="Chen J."/>
            <person name="Bao Y."/>
            <person name="Liu F."/>
            <person name="Qi X."/>
            <person name="Gang D.R."/>
            <person name="Wen J."/>
            <person name="Li J."/>
        </authorList>
    </citation>
    <scope>NUCLEOTIDE SEQUENCE</scope>
    <source>
        <strain evidence="2">Dzin_1.0</strain>
    </source>
</reference>
<gene>
    <name evidence="2" type="ORF">J5N97_018072</name>
</gene>
<sequence length="224" mass="24150">MLGATGIHYTRVGCDDEVEKDVDHHYISLALDRDMVKVKQNLRSFIIASVMEVMEGLVDGGAFCNIAGKNGFEDIIGSVLPGSETRELPWFRTGGTTPPHIPRQMCGRGGATFGNQGSSLICDEGYYGGALIYYGGALIGIVEHLEEFVFRVDNICLIVLIGCSGLDIDSEMEVIKNPTTTASWDLCVLFRELSHTASSEEDVAASSSNYSRDASDGSGAKVLR</sequence>
<dbReference type="Proteomes" id="UP001085076">
    <property type="component" value="Miscellaneous, Linkage group lg04"/>
</dbReference>
<evidence type="ECO:0000313" key="2">
    <source>
        <dbReference type="EMBL" id="KAJ0976107.1"/>
    </source>
</evidence>
<keyword evidence="3" id="KW-1185">Reference proteome</keyword>
<feature type="region of interest" description="Disordered" evidence="1">
    <location>
        <begin position="203"/>
        <end position="224"/>
    </location>
</feature>
<name>A0A9D5CPI7_9LILI</name>
<dbReference type="AlphaFoldDB" id="A0A9D5CPI7"/>
<reference evidence="2" key="1">
    <citation type="submission" date="2021-03" db="EMBL/GenBank/DDBJ databases">
        <authorList>
            <person name="Li Z."/>
            <person name="Yang C."/>
        </authorList>
    </citation>
    <scope>NUCLEOTIDE SEQUENCE</scope>
    <source>
        <strain evidence="2">Dzin_1.0</strain>
        <tissue evidence="2">Leaf</tissue>
    </source>
</reference>
<proteinExistence type="predicted"/>
<dbReference type="EMBL" id="JAGGNH010000004">
    <property type="protein sequence ID" value="KAJ0976107.1"/>
    <property type="molecule type" value="Genomic_DNA"/>
</dbReference>
<comment type="caution">
    <text evidence="2">The sequence shown here is derived from an EMBL/GenBank/DDBJ whole genome shotgun (WGS) entry which is preliminary data.</text>
</comment>
<accession>A0A9D5CPI7</accession>
<evidence type="ECO:0000313" key="3">
    <source>
        <dbReference type="Proteomes" id="UP001085076"/>
    </source>
</evidence>
<protein>
    <submittedName>
        <fullName evidence="2">Uncharacterized protein</fullName>
    </submittedName>
</protein>